<dbReference type="EMBL" id="DVHI01000041">
    <property type="protein sequence ID" value="HIR62542.1"/>
    <property type="molecule type" value="Genomic_DNA"/>
</dbReference>
<comment type="subcellular location">
    <subcellularLocation>
        <location evidence="1">Cell envelope</location>
    </subcellularLocation>
</comment>
<evidence type="ECO:0000256" key="2">
    <source>
        <dbReference type="ARBA" id="ARBA00023054"/>
    </source>
</evidence>
<dbReference type="PANTHER" id="PTHR32347">
    <property type="entry name" value="EFFLUX SYSTEM COMPONENT YKNX-RELATED"/>
    <property type="match status" value="1"/>
</dbReference>
<dbReference type="InterPro" id="IPR058627">
    <property type="entry name" value="MdtA-like_C"/>
</dbReference>
<proteinExistence type="predicted"/>
<keyword evidence="2" id="KW-0175">Coiled coil</keyword>
<protein>
    <submittedName>
        <fullName evidence="5">HlyD family efflux transporter periplasmic adaptor subunit</fullName>
    </submittedName>
</protein>
<keyword evidence="3" id="KW-0472">Membrane</keyword>
<gene>
    <name evidence="5" type="ORF">IAC94_03340</name>
</gene>
<name>A0A9D1J6D9_9BACT</name>
<dbReference type="Gene3D" id="2.40.50.100">
    <property type="match status" value="1"/>
</dbReference>
<feature type="domain" description="Multidrug resistance protein MdtA-like C-terminal permuted SH3" evidence="4">
    <location>
        <begin position="357"/>
        <end position="403"/>
    </location>
</feature>
<dbReference type="Pfam" id="PF25967">
    <property type="entry name" value="RND-MFP_C"/>
    <property type="match status" value="1"/>
</dbReference>
<reference evidence="5" key="1">
    <citation type="submission" date="2020-10" db="EMBL/GenBank/DDBJ databases">
        <authorList>
            <person name="Gilroy R."/>
        </authorList>
    </citation>
    <scope>NUCLEOTIDE SEQUENCE</scope>
    <source>
        <strain evidence="5">ChiHjej13B12-12457</strain>
    </source>
</reference>
<feature type="transmembrane region" description="Helical" evidence="3">
    <location>
        <begin position="21"/>
        <end position="39"/>
    </location>
</feature>
<dbReference type="Gene3D" id="2.40.420.20">
    <property type="match status" value="1"/>
</dbReference>
<dbReference type="AlphaFoldDB" id="A0A9D1J6D9"/>
<evidence type="ECO:0000256" key="3">
    <source>
        <dbReference type="SAM" id="Phobius"/>
    </source>
</evidence>
<evidence type="ECO:0000259" key="4">
    <source>
        <dbReference type="Pfam" id="PF25967"/>
    </source>
</evidence>
<keyword evidence="3" id="KW-1133">Transmembrane helix</keyword>
<dbReference type="GO" id="GO:0030313">
    <property type="term" value="C:cell envelope"/>
    <property type="evidence" value="ECO:0007669"/>
    <property type="project" value="UniProtKB-SubCell"/>
</dbReference>
<sequence>MDRELTNKEKWQDRRKIILRWSLGGAVAVVAVVLLAVLIQPSVRESSLRLATVDTGSIEFAVSATGKVVPGYEEIINSPITSRVMEVYKRAGEVVQAGEPLLRLELSEVQTEYDNMLDEERMKELKLEQLRITNRNNLSEMEMNIEIQEMELDRKAAALRNEKYLDSLGAGTPDKVREAELDYTVSSLKLEDNRRKFQNQRDLAAADEAVAELELSIFRKNKEQTRRRLYDAGIRAPYAATLTFINSEIGAQVGQGEKLAMLADLTRFKVEGELGDMQAGKIAEGYRTTVLAGRDTLTGMVSVLSPMSTDGLISFTVQLDDESAPALRSGLKCDIYVVYAYRENVLRLPSGTYYKGEGNYDLFVREGDRLVRRRVALGEANYDYVEVISGIEPGEQVVISDMQDYAKQPELKIKPSKKK</sequence>
<reference evidence="5" key="2">
    <citation type="journal article" date="2021" name="PeerJ">
        <title>Extensive microbial diversity within the chicken gut microbiome revealed by metagenomics and culture.</title>
        <authorList>
            <person name="Gilroy R."/>
            <person name="Ravi A."/>
            <person name="Getino M."/>
            <person name="Pursley I."/>
            <person name="Horton D.L."/>
            <person name="Alikhan N.F."/>
            <person name="Baker D."/>
            <person name="Gharbi K."/>
            <person name="Hall N."/>
            <person name="Watson M."/>
            <person name="Adriaenssens E.M."/>
            <person name="Foster-Nyarko E."/>
            <person name="Jarju S."/>
            <person name="Secka A."/>
            <person name="Antonio M."/>
            <person name="Oren A."/>
            <person name="Chaudhuri R.R."/>
            <person name="La Ragione R."/>
            <person name="Hildebrand F."/>
            <person name="Pallen M.J."/>
        </authorList>
    </citation>
    <scope>NUCLEOTIDE SEQUENCE</scope>
    <source>
        <strain evidence="5">ChiHjej13B12-12457</strain>
    </source>
</reference>
<comment type="caution">
    <text evidence="5">The sequence shown here is derived from an EMBL/GenBank/DDBJ whole genome shotgun (WGS) entry which is preliminary data.</text>
</comment>
<dbReference type="Proteomes" id="UP000886744">
    <property type="component" value="Unassembled WGS sequence"/>
</dbReference>
<evidence type="ECO:0000256" key="1">
    <source>
        <dbReference type="ARBA" id="ARBA00004196"/>
    </source>
</evidence>
<organism evidence="5 6">
    <name type="scientific">Candidatus Coprenecus avistercoris</name>
    <dbReference type="NCBI Taxonomy" id="2840730"/>
    <lineage>
        <taxon>Bacteria</taxon>
        <taxon>Pseudomonadati</taxon>
        <taxon>Bacteroidota</taxon>
        <taxon>Bacteroidia</taxon>
        <taxon>Bacteroidales</taxon>
        <taxon>Rikenellaceae</taxon>
        <taxon>Rikenellaceae incertae sedis</taxon>
        <taxon>Candidatus Coprenecus</taxon>
    </lineage>
</organism>
<keyword evidence="3" id="KW-0812">Transmembrane</keyword>
<dbReference type="PANTHER" id="PTHR32347:SF14">
    <property type="entry name" value="EFFLUX SYSTEM COMPONENT YKNX-RELATED"/>
    <property type="match status" value="1"/>
</dbReference>
<dbReference type="InterPro" id="IPR050465">
    <property type="entry name" value="UPF0194_transport"/>
</dbReference>
<evidence type="ECO:0000313" key="5">
    <source>
        <dbReference type="EMBL" id="HIR62542.1"/>
    </source>
</evidence>
<accession>A0A9D1J6D9</accession>
<evidence type="ECO:0000313" key="6">
    <source>
        <dbReference type="Proteomes" id="UP000886744"/>
    </source>
</evidence>